<feature type="signal peptide" evidence="1">
    <location>
        <begin position="1"/>
        <end position="24"/>
    </location>
</feature>
<evidence type="ECO:0000313" key="2">
    <source>
        <dbReference type="EMBL" id="MFC7220329.1"/>
    </source>
</evidence>
<proteinExistence type="predicted"/>
<keyword evidence="3" id="KW-1185">Reference proteome</keyword>
<dbReference type="EMBL" id="JBHSZO010000032">
    <property type="protein sequence ID" value="MFC7220329.1"/>
    <property type="molecule type" value="Genomic_DNA"/>
</dbReference>
<sequence length="134" mass="14221">MKSSRLIRGAVAAVLGTLLLTACSGGDGNAAPRGWISDTYDASGAGWTDPDSRPQEVADAIHGHSGSLDRTTGDGMHFLRYADDMVTVSPRAGGSLVEIEDYRSAYNRHRRHVYGVMPDPDSEEFRGGGPGEGK</sequence>
<organism evidence="2 3">
    <name type="scientific">Streptomyces polyrhachis</name>
    <dbReference type="NCBI Taxonomy" id="1282885"/>
    <lineage>
        <taxon>Bacteria</taxon>
        <taxon>Bacillati</taxon>
        <taxon>Actinomycetota</taxon>
        <taxon>Actinomycetes</taxon>
        <taxon>Kitasatosporales</taxon>
        <taxon>Streptomycetaceae</taxon>
        <taxon>Streptomyces</taxon>
    </lineage>
</organism>
<reference evidence="3" key="1">
    <citation type="journal article" date="2019" name="Int. J. Syst. Evol. Microbiol.">
        <title>The Global Catalogue of Microorganisms (GCM) 10K type strain sequencing project: providing services to taxonomists for standard genome sequencing and annotation.</title>
        <authorList>
            <consortium name="The Broad Institute Genomics Platform"/>
            <consortium name="The Broad Institute Genome Sequencing Center for Infectious Disease"/>
            <person name="Wu L."/>
            <person name="Ma J."/>
        </authorList>
    </citation>
    <scope>NUCLEOTIDE SEQUENCE [LARGE SCALE GENOMIC DNA]</scope>
    <source>
        <strain evidence="3">CGMCC 1.13681</strain>
    </source>
</reference>
<dbReference type="Pfam" id="PF14042">
    <property type="entry name" value="DUF4247"/>
    <property type="match status" value="1"/>
</dbReference>
<gene>
    <name evidence="2" type="ORF">ACFQLX_19485</name>
</gene>
<dbReference type="InterPro" id="IPR025341">
    <property type="entry name" value="DUF4247"/>
</dbReference>
<name>A0ABW2GHV0_9ACTN</name>
<accession>A0ABW2GHV0</accession>
<evidence type="ECO:0000256" key="1">
    <source>
        <dbReference type="SAM" id="SignalP"/>
    </source>
</evidence>
<dbReference type="Proteomes" id="UP001596413">
    <property type="component" value="Unassembled WGS sequence"/>
</dbReference>
<keyword evidence="1" id="KW-0732">Signal</keyword>
<feature type="chain" id="PRO_5046321837" evidence="1">
    <location>
        <begin position="25"/>
        <end position="134"/>
    </location>
</feature>
<dbReference type="RefSeq" id="WP_386416927.1">
    <property type="nucleotide sequence ID" value="NZ_JBHSZO010000032.1"/>
</dbReference>
<protein>
    <submittedName>
        <fullName evidence="2">DUF4247 domain-containing protein</fullName>
    </submittedName>
</protein>
<evidence type="ECO:0000313" key="3">
    <source>
        <dbReference type="Proteomes" id="UP001596413"/>
    </source>
</evidence>
<comment type="caution">
    <text evidence="2">The sequence shown here is derived from an EMBL/GenBank/DDBJ whole genome shotgun (WGS) entry which is preliminary data.</text>
</comment>
<dbReference type="PROSITE" id="PS51257">
    <property type="entry name" value="PROKAR_LIPOPROTEIN"/>
    <property type="match status" value="1"/>
</dbReference>